<dbReference type="InterPro" id="IPR003593">
    <property type="entry name" value="AAA+_ATPase"/>
</dbReference>
<gene>
    <name evidence="7" type="ORF">GCM10011354_05560</name>
</gene>
<evidence type="ECO:0000259" key="6">
    <source>
        <dbReference type="PROSITE" id="PS50893"/>
    </source>
</evidence>
<proteinExistence type="inferred from homology"/>
<organism evidence="7 8">
    <name type="scientific">Egicoccus halophilus</name>
    <dbReference type="NCBI Taxonomy" id="1670830"/>
    <lineage>
        <taxon>Bacteria</taxon>
        <taxon>Bacillati</taxon>
        <taxon>Actinomycetota</taxon>
        <taxon>Nitriliruptoria</taxon>
        <taxon>Egicoccales</taxon>
        <taxon>Egicoccaceae</taxon>
        <taxon>Egicoccus</taxon>
    </lineage>
</organism>
<dbReference type="Pfam" id="PF00005">
    <property type="entry name" value="ABC_tran"/>
    <property type="match status" value="1"/>
</dbReference>
<feature type="compositionally biased region" description="Pro residues" evidence="5">
    <location>
        <begin position="1"/>
        <end position="10"/>
    </location>
</feature>
<dbReference type="GO" id="GO:0016887">
    <property type="term" value="F:ATP hydrolysis activity"/>
    <property type="evidence" value="ECO:0007669"/>
    <property type="project" value="InterPro"/>
</dbReference>
<evidence type="ECO:0000256" key="2">
    <source>
        <dbReference type="ARBA" id="ARBA00022448"/>
    </source>
</evidence>
<dbReference type="InterPro" id="IPR027417">
    <property type="entry name" value="P-loop_NTPase"/>
</dbReference>
<dbReference type="InterPro" id="IPR050153">
    <property type="entry name" value="Metal_Ion_Import_ABC"/>
</dbReference>
<keyword evidence="3" id="KW-0547">Nucleotide-binding</keyword>
<sequence length="285" mass="30418">MGTVPTPPLRSPSGSVDVRPDSRTTAPPALLMSGLGVDYGTHRAVRDVDLTVPTGAVVAIIGPNGSGKSTLLSTISGLARPTRGRLEVLGLQPRNARRRVAHVLQTTVANEAVPLTVRETVKMGCYGRLGPFRPLRAADRAAIDEAVERMRIGDLLDRQLLELSGGQRQRAYVAQALAQRADVILLDEPITGLDLVTQETITEVIDAERSRGATVVLTTHDVGTAQLADLVVLMATRVVASGPPAEVLTPPHLATAYGGHVHMLDDGTVVLDEAHHHDHRHHDQL</sequence>
<keyword evidence="4" id="KW-0067">ATP-binding</keyword>
<dbReference type="PANTHER" id="PTHR42734">
    <property type="entry name" value="METAL TRANSPORT SYSTEM ATP-BINDING PROTEIN TM_0124-RELATED"/>
    <property type="match status" value="1"/>
</dbReference>
<comment type="similarity">
    <text evidence="1">Belongs to the ABC transporter superfamily.</text>
</comment>
<protein>
    <submittedName>
        <fullName evidence="7">Manganese transporter</fullName>
    </submittedName>
</protein>
<dbReference type="GO" id="GO:0005524">
    <property type="term" value="F:ATP binding"/>
    <property type="evidence" value="ECO:0007669"/>
    <property type="project" value="UniProtKB-KW"/>
</dbReference>
<keyword evidence="2" id="KW-0813">Transport</keyword>
<dbReference type="AlphaFoldDB" id="A0A8J3EQZ1"/>
<reference evidence="7" key="2">
    <citation type="submission" date="2020-09" db="EMBL/GenBank/DDBJ databases">
        <authorList>
            <person name="Sun Q."/>
            <person name="Zhou Y."/>
        </authorList>
    </citation>
    <scope>NUCLEOTIDE SEQUENCE</scope>
    <source>
        <strain evidence="7">CGMCC 1.14988</strain>
    </source>
</reference>
<evidence type="ECO:0000313" key="7">
    <source>
        <dbReference type="EMBL" id="GGI03743.1"/>
    </source>
</evidence>
<dbReference type="InterPro" id="IPR003439">
    <property type="entry name" value="ABC_transporter-like_ATP-bd"/>
</dbReference>
<dbReference type="SUPFAM" id="SSF52540">
    <property type="entry name" value="P-loop containing nucleoside triphosphate hydrolases"/>
    <property type="match status" value="1"/>
</dbReference>
<keyword evidence="8" id="KW-1185">Reference proteome</keyword>
<evidence type="ECO:0000313" key="8">
    <source>
        <dbReference type="Proteomes" id="UP000650511"/>
    </source>
</evidence>
<dbReference type="CDD" id="cd03235">
    <property type="entry name" value="ABC_Metallic_Cations"/>
    <property type="match status" value="1"/>
</dbReference>
<reference evidence="7" key="1">
    <citation type="journal article" date="2014" name="Int. J. Syst. Evol. Microbiol.">
        <title>Complete genome sequence of Corynebacterium casei LMG S-19264T (=DSM 44701T), isolated from a smear-ripened cheese.</title>
        <authorList>
            <consortium name="US DOE Joint Genome Institute (JGI-PGF)"/>
            <person name="Walter F."/>
            <person name="Albersmeier A."/>
            <person name="Kalinowski J."/>
            <person name="Ruckert C."/>
        </authorList>
    </citation>
    <scope>NUCLEOTIDE SEQUENCE</scope>
    <source>
        <strain evidence="7">CGMCC 1.14988</strain>
    </source>
</reference>
<accession>A0A8J3EQZ1</accession>
<dbReference type="Gene3D" id="3.40.50.300">
    <property type="entry name" value="P-loop containing nucleotide triphosphate hydrolases"/>
    <property type="match status" value="1"/>
</dbReference>
<evidence type="ECO:0000256" key="3">
    <source>
        <dbReference type="ARBA" id="ARBA00022741"/>
    </source>
</evidence>
<dbReference type="Proteomes" id="UP000650511">
    <property type="component" value="Unassembled WGS sequence"/>
</dbReference>
<dbReference type="PROSITE" id="PS50893">
    <property type="entry name" value="ABC_TRANSPORTER_2"/>
    <property type="match status" value="1"/>
</dbReference>
<name>A0A8J3EQZ1_9ACTN</name>
<dbReference type="PANTHER" id="PTHR42734:SF5">
    <property type="entry name" value="IRON TRANSPORT SYSTEM ATP-BINDING PROTEIN HI_0361-RELATED"/>
    <property type="match status" value="1"/>
</dbReference>
<feature type="domain" description="ABC transporter" evidence="6">
    <location>
        <begin position="30"/>
        <end position="261"/>
    </location>
</feature>
<dbReference type="SMART" id="SM00382">
    <property type="entry name" value="AAA"/>
    <property type="match status" value="1"/>
</dbReference>
<evidence type="ECO:0000256" key="4">
    <source>
        <dbReference type="ARBA" id="ARBA00022840"/>
    </source>
</evidence>
<evidence type="ECO:0000256" key="5">
    <source>
        <dbReference type="SAM" id="MobiDB-lite"/>
    </source>
</evidence>
<feature type="region of interest" description="Disordered" evidence="5">
    <location>
        <begin position="1"/>
        <end position="29"/>
    </location>
</feature>
<comment type="caution">
    <text evidence="7">The sequence shown here is derived from an EMBL/GenBank/DDBJ whole genome shotgun (WGS) entry which is preliminary data.</text>
</comment>
<dbReference type="EMBL" id="BMHA01000002">
    <property type="protein sequence ID" value="GGI03743.1"/>
    <property type="molecule type" value="Genomic_DNA"/>
</dbReference>
<evidence type="ECO:0000256" key="1">
    <source>
        <dbReference type="ARBA" id="ARBA00005417"/>
    </source>
</evidence>